<reference evidence="1 2" key="1">
    <citation type="submission" date="2023-02" db="EMBL/GenBank/DDBJ databases">
        <title>LHISI_Scaffold_Assembly.</title>
        <authorList>
            <person name="Stuart O.P."/>
            <person name="Cleave R."/>
            <person name="Magrath M.J.L."/>
            <person name="Mikheyev A.S."/>
        </authorList>
    </citation>
    <scope>NUCLEOTIDE SEQUENCE [LARGE SCALE GENOMIC DNA]</scope>
    <source>
        <strain evidence="1">Daus_M_001</strain>
        <tissue evidence="1">Leg muscle</tissue>
    </source>
</reference>
<evidence type="ECO:0000313" key="2">
    <source>
        <dbReference type="Proteomes" id="UP001159363"/>
    </source>
</evidence>
<keyword evidence="2" id="KW-1185">Reference proteome</keyword>
<name>A0ABQ9I327_9NEOP</name>
<accession>A0ABQ9I327</accession>
<comment type="caution">
    <text evidence="1">The sequence shown here is derived from an EMBL/GenBank/DDBJ whole genome shotgun (WGS) entry which is preliminary data.</text>
</comment>
<sequence>MKSDGVAPSEDYFVDLAEDGSKCSFDVESADRNVIKKQGSDTGDSYTHAQCLIAPTRKACSAVLCSAN</sequence>
<protein>
    <submittedName>
        <fullName evidence="1">Uncharacterized protein</fullName>
    </submittedName>
</protein>
<proteinExistence type="predicted"/>
<dbReference type="EMBL" id="JARBHB010000003">
    <property type="protein sequence ID" value="KAJ8891062.1"/>
    <property type="molecule type" value="Genomic_DNA"/>
</dbReference>
<gene>
    <name evidence="1" type="ORF">PR048_010571</name>
</gene>
<organism evidence="1 2">
    <name type="scientific">Dryococelus australis</name>
    <dbReference type="NCBI Taxonomy" id="614101"/>
    <lineage>
        <taxon>Eukaryota</taxon>
        <taxon>Metazoa</taxon>
        <taxon>Ecdysozoa</taxon>
        <taxon>Arthropoda</taxon>
        <taxon>Hexapoda</taxon>
        <taxon>Insecta</taxon>
        <taxon>Pterygota</taxon>
        <taxon>Neoptera</taxon>
        <taxon>Polyneoptera</taxon>
        <taxon>Phasmatodea</taxon>
        <taxon>Verophasmatodea</taxon>
        <taxon>Anareolatae</taxon>
        <taxon>Phasmatidae</taxon>
        <taxon>Eurycanthinae</taxon>
        <taxon>Dryococelus</taxon>
    </lineage>
</organism>
<dbReference type="Proteomes" id="UP001159363">
    <property type="component" value="Chromosome 3"/>
</dbReference>
<evidence type="ECO:0000313" key="1">
    <source>
        <dbReference type="EMBL" id="KAJ8891062.1"/>
    </source>
</evidence>